<proteinExistence type="predicted"/>
<keyword evidence="2" id="KW-1185">Reference proteome</keyword>
<accession>A0ACD5HA64</accession>
<dbReference type="EMBL" id="CP127523">
    <property type="protein sequence ID" value="XRI69904.1"/>
    <property type="molecule type" value="Genomic_DNA"/>
</dbReference>
<dbReference type="Proteomes" id="UP000470022">
    <property type="component" value="Chromosome"/>
</dbReference>
<gene>
    <name evidence="1" type="ORF">GL267_004240</name>
</gene>
<evidence type="ECO:0000313" key="1">
    <source>
        <dbReference type="EMBL" id="XRI69904.1"/>
    </source>
</evidence>
<reference evidence="1" key="1">
    <citation type="submission" date="2023-06" db="EMBL/GenBank/DDBJ databases">
        <title>Complete and circular genome of Acidithiobacillus ferrianus DSM 107098.</title>
        <authorList>
            <person name="Norris P.R."/>
            <person name="Falagan C."/>
            <person name="Moya-Beltran A."/>
            <person name="Castro M."/>
            <person name="Quatrini R."/>
            <person name="Johnson D.B."/>
        </authorList>
    </citation>
    <scope>NUCLEOTIDE SEQUENCE</scope>
    <source>
        <strain evidence="1">MG</strain>
    </source>
</reference>
<sequence>MALENVTHAQHSCRPFPPTGHIRMTTQVPRRVAIIHDWLVTYAGAERVLEQMLQCYPEADLFSLVDFLLPDHRDFIGNRPVTTSFIQRLPRAQKKYRSYLPLMPLAIEQFDLSAYDLVLSSSHAVAKGVLTGPDQLHLSYVHSPIRYAWDLQHQYLWEAGLVRGPKSWVARIILHYVRLWDSRTPNGVNTFIANSRFVARRIHKAYRREATLIAPPVDVSHFALRSAKEDFYVTASRMVPYKKMDLIVSAFTAMPDKRLVVIGDGPDFEKVRSKAGPNVTLLGFTGTEILRDHLQRGRAFVFAAEEDFGIAPLEAQACGTPVIAYGKGGVRETIVPLAETEDAAPSLAPTGVFFDEQSEAAIIAAVERFEREGTTITPNACRENALRFTPERFRSEFTDLVEREWRIFQEKSRHRDAQHI</sequence>
<evidence type="ECO:0000313" key="2">
    <source>
        <dbReference type="Proteomes" id="UP000470022"/>
    </source>
</evidence>
<organism evidence="1 2">
    <name type="scientific">Acidithiobacillus ferrianus</name>
    <dbReference type="NCBI Taxonomy" id="2678518"/>
    <lineage>
        <taxon>Bacteria</taxon>
        <taxon>Pseudomonadati</taxon>
        <taxon>Pseudomonadota</taxon>
        <taxon>Acidithiobacillia</taxon>
        <taxon>Acidithiobacillales</taxon>
        <taxon>Acidithiobacillaceae</taxon>
        <taxon>Acidithiobacillus</taxon>
    </lineage>
</organism>
<name>A0ACD5HA64_9PROT</name>
<protein>
    <submittedName>
        <fullName evidence="1">Glycosyltransferase family 4 protein</fullName>
    </submittedName>
</protein>